<accession>A0ABV2Z4K2</accession>
<evidence type="ECO:0000313" key="3">
    <source>
        <dbReference type="Proteomes" id="UP001550853"/>
    </source>
</evidence>
<proteinExistence type="predicted"/>
<feature type="coiled-coil region" evidence="1">
    <location>
        <begin position="64"/>
        <end position="91"/>
    </location>
</feature>
<dbReference type="Proteomes" id="UP001550853">
    <property type="component" value="Unassembled WGS sequence"/>
</dbReference>
<protein>
    <submittedName>
        <fullName evidence="2">Uncharacterized protein</fullName>
    </submittedName>
</protein>
<sequence>MNRRTARTQERTARRDSLLVLLSRAQRERALSPAEGALLRAHVEAEMVEGDRFRREAGGQQAAVRRLHQRLDAAEQAIVEAERRAEQAEQALAEAQR</sequence>
<evidence type="ECO:0000256" key="1">
    <source>
        <dbReference type="SAM" id="Coils"/>
    </source>
</evidence>
<organism evidence="2 3">
    <name type="scientific">Streptomyces catenulae</name>
    <dbReference type="NCBI Taxonomy" id="66875"/>
    <lineage>
        <taxon>Bacteria</taxon>
        <taxon>Bacillati</taxon>
        <taxon>Actinomycetota</taxon>
        <taxon>Actinomycetes</taxon>
        <taxon>Kitasatosporales</taxon>
        <taxon>Streptomycetaceae</taxon>
        <taxon>Streptomyces</taxon>
    </lineage>
</organism>
<evidence type="ECO:0000313" key="2">
    <source>
        <dbReference type="EMBL" id="MEU3712923.1"/>
    </source>
</evidence>
<name>A0ABV2Z4K2_9ACTN</name>
<keyword evidence="3" id="KW-1185">Reference proteome</keyword>
<dbReference type="EMBL" id="JBEZVI010000020">
    <property type="protein sequence ID" value="MEU3712923.1"/>
    <property type="molecule type" value="Genomic_DNA"/>
</dbReference>
<keyword evidence="1" id="KW-0175">Coiled coil</keyword>
<reference evidence="2 3" key="1">
    <citation type="submission" date="2024-06" db="EMBL/GenBank/DDBJ databases">
        <title>The Natural Products Discovery Center: Release of the First 8490 Sequenced Strains for Exploring Actinobacteria Biosynthetic Diversity.</title>
        <authorList>
            <person name="Kalkreuter E."/>
            <person name="Kautsar S.A."/>
            <person name="Yang D."/>
            <person name="Bader C.D."/>
            <person name="Teijaro C.N."/>
            <person name="Fluegel L."/>
            <person name="Davis C.M."/>
            <person name="Simpson J.R."/>
            <person name="Lauterbach L."/>
            <person name="Steele A.D."/>
            <person name="Gui C."/>
            <person name="Meng S."/>
            <person name="Li G."/>
            <person name="Viehrig K."/>
            <person name="Ye F."/>
            <person name="Su P."/>
            <person name="Kiefer A.F."/>
            <person name="Nichols A."/>
            <person name="Cepeda A.J."/>
            <person name="Yan W."/>
            <person name="Fan B."/>
            <person name="Jiang Y."/>
            <person name="Adhikari A."/>
            <person name="Zheng C.-J."/>
            <person name="Schuster L."/>
            <person name="Cowan T.M."/>
            <person name="Smanski M.J."/>
            <person name="Chevrette M.G."/>
            <person name="De Carvalho L.P.S."/>
            <person name="Shen B."/>
        </authorList>
    </citation>
    <scope>NUCLEOTIDE SEQUENCE [LARGE SCALE GENOMIC DNA]</scope>
    <source>
        <strain evidence="2 3">NPDC033039</strain>
    </source>
</reference>
<comment type="caution">
    <text evidence="2">The sequence shown here is derived from an EMBL/GenBank/DDBJ whole genome shotgun (WGS) entry which is preliminary data.</text>
</comment>
<dbReference type="RefSeq" id="WP_030282719.1">
    <property type="nucleotide sequence ID" value="NZ_JBEZVI010000020.1"/>
</dbReference>
<gene>
    <name evidence="2" type="ORF">AB0E61_22870</name>
</gene>